<dbReference type="GO" id="GO:0046872">
    <property type="term" value="F:metal ion binding"/>
    <property type="evidence" value="ECO:0007669"/>
    <property type="project" value="UniProtKB-KW"/>
</dbReference>
<evidence type="ECO:0000256" key="11">
    <source>
        <dbReference type="ARBA" id="ARBA00023004"/>
    </source>
</evidence>
<feature type="transmembrane region" description="Helical" evidence="14">
    <location>
        <begin position="250"/>
        <end position="268"/>
    </location>
</feature>
<dbReference type="EMBL" id="UOEM01000093">
    <property type="protein sequence ID" value="VAW16083.1"/>
    <property type="molecule type" value="Genomic_DNA"/>
</dbReference>
<evidence type="ECO:0000256" key="8">
    <source>
        <dbReference type="ARBA" id="ARBA00022792"/>
    </source>
</evidence>
<proteinExistence type="inferred from homology"/>
<dbReference type="Gene3D" id="1.20.5.100">
    <property type="entry name" value="Cytochrome c1, transmembrane anchor, C-terminal"/>
    <property type="match status" value="1"/>
</dbReference>
<evidence type="ECO:0000256" key="4">
    <source>
        <dbReference type="ARBA" id="ARBA00022617"/>
    </source>
</evidence>
<keyword evidence="3" id="KW-0813">Transport</keyword>
<keyword evidence="8" id="KW-0999">Mitochondrion inner membrane</keyword>
<dbReference type="GO" id="GO:0009055">
    <property type="term" value="F:electron transfer activity"/>
    <property type="evidence" value="ECO:0007669"/>
    <property type="project" value="InterPro"/>
</dbReference>
<evidence type="ECO:0000256" key="2">
    <source>
        <dbReference type="ARBA" id="ARBA00006488"/>
    </source>
</evidence>
<feature type="domain" description="Cytochrome c" evidence="15">
    <location>
        <begin position="48"/>
        <end position="180"/>
    </location>
</feature>
<keyword evidence="7" id="KW-0479">Metal-binding</keyword>
<dbReference type="InterPro" id="IPR036909">
    <property type="entry name" value="Cyt_c-like_dom_sf"/>
</dbReference>
<reference evidence="16" key="1">
    <citation type="submission" date="2018-06" db="EMBL/GenBank/DDBJ databases">
        <authorList>
            <person name="Zhirakovskaya E."/>
        </authorList>
    </citation>
    <scope>NUCLEOTIDE SEQUENCE</scope>
</reference>
<dbReference type="GO" id="GO:0005743">
    <property type="term" value="C:mitochondrial inner membrane"/>
    <property type="evidence" value="ECO:0007669"/>
    <property type="project" value="UniProtKB-SubCell"/>
</dbReference>
<comment type="subcellular location">
    <subcellularLocation>
        <location evidence="1">Mitochondrion inner membrane</location>
    </subcellularLocation>
</comment>
<evidence type="ECO:0000256" key="13">
    <source>
        <dbReference type="ARBA" id="ARBA00023136"/>
    </source>
</evidence>
<dbReference type="Pfam" id="PF02167">
    <property type="entry name" value="Cytochrom_C1"/>
    <property type="match status" value="1"/>
</dbReference>
<dbReference type="SUPFAM" id="SSF46626">
    <property type="entry name" value="Cytochrome c"/>
    <property type="match status" value="1"/>
</dbReference>
<dbReference type="PROSITE" id="PS51007">
    <property type="entry name" value="CYTC"/>
    <property type="match status" value="1"/>
</dbReference>
<dbReference type="InterPro" id="IPR021157">
    <property type="entry name" value="Cyt_c1_TM_anchor_C"/>
</dbReference>
<dbReference type="GO" id="GO:0020037">
    <property type="term" value="F:heme binding"/>
    <property type="evidence" value="ECO:0007669"/>
    <property type="project" value="InterPro"/>
</dbReference>
<dbReference type="Gene3D" id="1.10.760.10">
    <property type="entry name" value="Cytochrome c-like domain"/>
    <property type="match status" value="2"/>
</dbReference>
<dbReference type="PRINTS" id="PR00603">
    <property type="entry name" value="CYTOCHROMEC1"/>
</dbReference>
<dbReference type="AlphaFoldDB" id="A0A3B0TIT3"/>
<evidence type="ECO:0000256" key="1">
    <source>
        <dbReference type="ARBA" id="ARBA00004273"/>
    </source>
</evidence>
<name>A0A3B0TIT3_9ZZZZ</name>
<accession>A0A3B0TIT3</accession>
<keyword evidence="9" id="KW-0249">Electron transport</keyword>
<dbReference type="GO" id="GO:0006122">
    <property type="term" value="P:mitochondrial electron transport, ubiquinol to cytochrome c"/>
    <property type="evidence" value="ECO:0007669"/>
    <property type="project" value="TreeGrafter"/>
</dbReference>
<protein>
    <submittedName>
        <fullName evidence="16">Ubiquinol-cytochrome C reductase, cytochrome C1 subunit</fullName>
    </submittedName>
</protein>
<keyword evidence="6 14" id="KW-0812">Transmembrane</keyword>
<dbReference type="PANTHER" id="PTHR10266">
    <property type="entry name" value="CYTOCHROME C1"/>
    <property type="match status" value="1"/>
</dbReference>
<dbReference type="SUPFAM" id="SSF81496">
    <property type="entry name" value="Cytochrome c1 subunit of cytochrome bc1 complex (Ubiquinol-cytochrome c reductase), transmembrane anchor"/>
    <property type="match status" value="1"/>
</dbReference>
<evidence type="ECO:0000256" key="14">
    <source>
        <dbReference type="SAM" id="Phobius"/>
    </source>
</evidence>
<keyword evidence="11" id="KW-0408">Iron</keyword>
<gene>
    <name evidence="16" type="ORF">MNBD_ALPHA09-2289</name>
</gene>
<evidence type="ECO:0000256" key="5">
    <source>
        <dbReference type="ARBA" id="ARBA00022660"/>
    </source>
</evidence>
<dbReference type="InterPro" id="IPR009056">
    <property type="entry name" value="Cyt_c-like_dom"/>
</dbReference>
<keyword evidence="10 14" id="KW-1133">Transmembrane helix</keyword>
<organism evidence="16">
    <name type="scientific">hydrothermal vent metagenome</name>
    <dbReference type="NCBI Taxonomy" id="652676"/>
    <lineage>
        <taxon>unclassified sequences</taxon>
        <taxon>metagenomes</taxon>
        <taxon>ecological metagenomes</taxon>
    </lineage>
</organism>
<comment type="similarity">
    <text evidence="2">Belongs to the cytochrome c family.</text>
</comment>
<evidence type="ECO:0000256" key="3">
    <source>
        <dbReference type="ARBA" id="ARBA00022448"/>
    </source>
</evidence>
<evidence type="ECO:0000313" key="16">
    <source>
        <dbReference type="EMBL" id="VAW16083.1"/>
    </source>
</evidence>
<keyword evidence="12" id="KW-0496">Mitochondrion</keyword>
<evidence type="ECO:0000256" key="7">
    <source>
        <dbReference type="ARBA" id="ARBA00022723"/>
    </source>
</evidence>
<keyword evidence="4" id="KW-0349">Heme</keyword>
<evidence type="ECO:0000256" key="6">
    <source>
        <dbReference type="ARBA" id="ARBA00022692"/>
    </source>
</evidence>
<keyword evidence="5" id="KW-0679">Respiratory chain</keyword>
<evidence type="ECO:0000256" key="10">
    <source>
        <dbReference type="ARBA" id="ARBA00022989"/>
    </source>
</evidence>
<evidence type="ECO:0000259" key="15">
    <source>
        <dbReference type="PROSITE" id="PS51007"/>
    </source>
</evidence>
<dbReference type="InterPro" id="IPR002326">
    <property type="entry name" value="Cyt_c1"/>
</dbReference>
<keyword evidence="13 14" id="KW-0472">Membrane</keyword>
<evidence type="ECO:0000256" key="9">
    <source>
        <dbReference type="ARBA" id="ARBA00022982"/>
    </source>
</evidence>
<sequence>MVIKSAFFAFGLVLAMMIAGTARGAEVAGKVTEQKWTFGGIFGYYDRGQLQRGFQIVKENCASCHSLEYVAFRNLGEPGGPEFSPEEVKALAAEVSIIDGPDEAGDMFERPGLPSDLMPPPFANDNAARSANGGAMPPDLSVITKSRTYKRGFPNWLFDLFTGYQEQGADYLYALLVGYEEEVPDGMELLDGLSYNTVFPGHQIAMPAPLFEDGVEYNDGTEASVDQMARDVSAFLMWAAEPHLEARKRLGFQVIIFLIIFASLLYATKRKIWSRVKH</sequence>
<evidence type="ECO:0000256" key="12">
    <source>
        <dbReference type="ARBA" id="ARBA00023128"/>
    </source>
</evidence>
<dbReference type="PANTHER" id="PTHR10266:SF3">
    <property type="entry name" value="CYTOCHROME C1, HEME PROTEIN, MITOCHONDRIAL"/>
    <property type="match status" value="1"/>
</dbReference>